<dbReference type="PANTHER" id="PTHR43597">
    <property type="entry name" value="SULFUR ACCEPTOR PROTEIN CSDE"/>
    <property type="match status" value="1"/>
</dbReference>
<dbReference type="NCBIfam" id="TIGR03391">
    <property type="entry name" value="FeS_syn_CsdE"/>
    <property type="match status" value="1"/>
</dbReference>
<dbReference type="EMBL" id="JABBFO010000011">
    <property type="protein sequence ID" value="MBT0727941.1"/>
    <property type="molecule type" value="Genomic_DNA"/>
</dbReference>
<comment type="caution">
    <text evidence="3">The sequence shown here is derived from an EMBL/GenBank/DDBJ whole genome shotgun (WGS) entry which is preliminary data.</text>
</comment>
<name>A0ABS5T6J1_9GAMM</name>
<dbReference type="RefSeq" id="WP_214215033.1">
    <property type="nucleotide sequence ID" value="NZ_JABBFO010000011.1"/>
</dbReference>
<dbReference type="Gene3D" id="3.90.1010.10">
    <property type="match status" value="1"/>
</dbReference>
<dbReference type="SUPFAM" id="SSF82649">
    <property type="entry name" value="SufE/NifU"/>
    <property type="match status" value="1"/>
</dbReference>
<evidence type="ECO:0000313" key="3">
    <source>
        <dbReference type="EMBL" id="MBT0727941.1"/>
    </source>
</evidence>
<accession>A0ABS5T6J1</accession>
<dbReference type="Proteomes" id="UP000786875">
    <property type="component" value="Unassembled WGS sequence"/>
</dbReference>
<comment type="similarity">
    <text evidence="1">Belongs to the SufE family.</text>
</comment>
<keyword evidence="3" id="KW-0808">Transferase</keyword>
<dbReference type="InterPro" id="IPR003808">
    <property type="entry name" value="Fe-S_metab-assoc_dom"/>
</dbReference>
<organism evidence="3 4">
    <name type="scientific">Rosenbergiella australiborealis</name>
    <dbReference type="NCBI Taxonomy" id="1544696"/>
    <lineage>
        <taxon>Bacteria</taxon>
        <taxon>Pseudomonadati</taxon>
        <taxon>Pseudomonadota</taxon>
        <taxon>Gammaproteobacteria</taxon>
        <taxon>Enterobacterales</taxon>
        <taxon>Erwiniaceae</taxon>
        <taxon>Rosenbergiella</taxon>
    </lineage>
</organism>
<evidence type="ECO:0000256" key="1">
    <source>
        <dbReference type="ARBA" id="ARBA00010282"/>
    </source>
</evidence>
<gene>
    <name evidence="3" type="primary">csdE</name>
    <name evidence="3" type="ORF">HGT73_11260</name>
</gene>
<dbReference type="PANTHER" id="PTHR43597:SF5">
    <property type="entry name" value="SUFE-LIKE PROTEIN 2, CHLOROPLASTIC"/>
    <property type="match status" value="1"/>
</dbReference>
<reference evidence="3 4" key="1">
    <citation type="submission" date="2020-04" db="EMBL/GenBank/DDBJ databases">
        <title>Genome sequencing of Rosenbergiella species.</title>
        <authorList>
            <person name="Alvarez-Perez S."/>
            <person name="Lievens B."/>
        </authorList>
    </citation>
    <scope>NUCLEOTIDE SEQUENCE [LARGE SCALE GENOMIC DNA]</scope>
    <source>
        <strain evidence="3 4">CdVSA20.1</strain>
    </source>
</reference>
<evidence type="ECO:0000313" key="4">
    <source>
        <dbReference type="Proteomes" id="UP000786875"/>
    </source>
</evidence>
<protein>
    <submittedName>
        <fullName evidence="3">Cysteine desulfurase sulfur acceptor subunit CsdE</fullName>
        <ecNumber evidence="3">2.8.1.7</ecNumber>
    </submittedName>
</protein>
<dbReference type="GO" id="GO:0031071">
    <property type="term" value="F:cysteine desulfurase activity"/>
    <property type="evidence" value="ECO:0007669"/>
    <property type="project" value="UniProtKB-EC"/>
</dbReference>
<feature type="domain" description="Fe-S metabolism associated" evidence="2">
    <location>
        <begin position="20"/>
        <end position="138"/>
    </location>
</feature>
<keyword evidence="4" id="KW-1185">Reference proteome</keyword>
<dbReference type="EC" id="2.8.1.7" evidence="3"/>
<dbReference type="InterPro" id="IPR017763">
    <property type="entry name" value="Cysteine_desulfurase_CsdE"/>
</dbReference>
<sequence length="149" mass="16735">MQLPQHPFGTAITLKDIAKSLNKSPHWEDRYRELIRLSRKMPTLPEAWRTTDNEIFGCENRVWLAYTLTPQGNFHFVLESESRIVKGLLAILLSQCEGQPPQNIADVDLLAIFGQLGLAQHLSTTRNSGLRAVAEAINNAARAALHHDQ</sequence>
<proteinExistence type="inferred from homology"/>
<evidence type="ECO:0000259" key="2">
    <source>
        <dbReference type="Pfam" id="PF02657"/>
    </source>
</evidence>
<dbReference type="Pfam" id="PF02657">
    <property type="entry name" value="SufE"/>
    <property type="match status" value="1"/>
</dbReference>